<evidence type="ECO:0000313" key="2">
    <source>
        <dbReference type="Proteomes" id="UP000478052"/>
    </source>
</evidence>
<dbReference type="EMBL" id="VUJU01012236">
    <property type="protein sequence ID" value="KAF0708264.1"/>
    <property type="molecule type" value="Genomic_DNA"/>
</dbReference>
<gene>
    <name evidence="1" type="ORF">FWK35_00025951</name>
</gene>
<proteinExistence type="predicted"/>
<reference evidence="1 2" key="1">
    <citation type="submission" date="2019-08" db="EMBL/GenBank/DDBJ databases">
        <title>Whole genome of Aphis craccivora.</title>
        <authorList>
            <person name="Voronova N.V."/>
            <person name="Shulinski R.S."/>
            <person name="Bandarenka Y.V."/>
            <person name="Zhorov D.G."/>
            <person name="Warner D."/>
        </authorList>
    </citation>
    <scope>NUCLEOTIDE SEQUENCE [LARGE SCALE GENOMIC DNA]</scope>
    <source>
        <strain evidence="1">180601</strain>
        <tissue evidence="1">Whole Body</tissue>
    </source>
</reference>
<accession>A0A6G0VT01</accession>
<sequence>MRLLLTPNISDRHLTFCRELLNYFIKMFSEIYGEQFISHNIHALEHICDDYINFGSLENCSAFPFENHMSVLKKYLRKCHQPLQQAVKR</sequence>
<dbReference type="Proteomes" id="UP000478052">
    <property type="component" value="Unassembled WGS sequence"/>
</dbReference>
<name>A0A6G0VT01_APHCR</name>
<dbReference type="OrthoDB" id="8007085at2759"/>
<organism evidence="1 2">
    <name type="scientific">Aphis craccivora</name>
    <name type="common">Cowpea aphid</name>
    <dbReference type="NCBI Taxonomy" id="307492"/>
    <lineage>
        <taxon>Eukaryota</taxon>
        <taxon>Metazoa</taxon>
        <taxon>Ecdysozoa</taxon>
        <taxon>Arthropoda</taxon>
        <taxon>Hexapoda</taxon>
        <taxon>Insecta</taxon>
        <taxon>Pterygota</taxon>
        <taxon>Neoptera</taxon>
        <taxon>Paraneoptera</taxon>
        <taxon>Hemiptera</taxon>
        <taxon>Sternorrhyncha</taxon>
        <taxon>Aphidomorpha</taxon>
        <taxon>Aphidoidea</taxon>
        <taxon>Aphididae</taxon>
        <taxon>Aphidini</taxon>
        <taxon>Aphis</taxon>
        <taxon>Aphis</taxon>
    </lineage>
</organism>
<protein>
    <submittedName>
        <fullName evidence="1">Uncharacterized protein</fullName>
    </submittedName>
</protein>
<dbReference type="AlphaFoldDB" id="A0A6G0VT01"/>
<keyword evidence="2" id="KW-1185">Reference proteome</keyword>
<evidence type="ECO:0000313" key="1">
    <source>
        <dbReference type="EMBL" id="KAF0708264.1"/>
    </source>
</evidence>
<dbReference type="PANTHER" id="PTHR33053">
    <property type="entry name" value="PROTEIN, PUTATIVE-RELATED"/>
    <property type="match status" value="1"/>
</dbReference>
<comment type="caution">
    <text evidence="1">The sequence shown here is derived from an EMBL/GenBank/DDBJ whole genome shotgun (WGS) entry which is preliminary data.</text>
</comment>